<evidence type="ECO:0000256" key="1">
    <source>
        <dbReference type="ARBA" id="ARBA00001947"/>
    </source>
</evidence>
<evidence type="ECO:0000259" key="6">
    <source>
        <dbReference type="Pfam" id="PF00107"/>
    </source>
</evidence>
<evidence type="ECO:0000313" key="7">
    <source>
        <dbReference type="EMBL" id="TWS20342.1"/>
    </source>
</evidence>
<protein>
    <submittedName>
        <fullName evidence="7">Zinc-binding dehydrogenase</fullName>
    </submittedName>
</protein>
<reference evidence="7 8" key="1">
    <citation type="submission" date="2019-06" db="EMBL/GenBank/DDBJ databases">
        <title>Tsukamurella conjunctivitidis sp. nov., Tsukamurella assacharolytica sp. nov. and Tsukamurella sputae sp. nov. isolated from patients with conjunctivitis, bacteraemia (lymphoma) and respiratory infection (sputum) in Hong Kong.</title>
        <authorList>
            <person name="Teng J.L.L."/>
            <person name="Lee H.H."/>
            <person name="Fong J.Y.H."/>
            <person name="Fok K.M.N."/>
            <person name="Lau S.K.P."/>
            <person name="Woo P.C.Y."/>
        </authorList>
    </citation>
    <scope>NUCLEOTIDE SEQUENCE [LARGE SCALE GENOMIC DNA]</scope>
    <source>
        <strain evidence="7 8">HKU72</strain>
    </source>
</reference>
<comment type="caution">
    <text evidence="7">The sequence shown here is derived from an EMBL/GenBank/DDBJ whole genome shotgun (WGS) entry which is preliminary data.</text>
</comment>
<keyword evidence="8" id="KW-1185">Reference proteome</keyword>
<dbReference type="SUPFAM" id="SSF51735">
    <property type="entry name" value="NAD(P)-binding Rossmann-fold domains"/>
    <property type="match status" value="1"/>
</dbReference>
<name>A0A5C5RCJ8_9ACTN</name>
<comment type="similarity">
    <text evidence="2">Belongs to the zinc-containing alcohol dehydrogenase family.</text>
</comment>
<dbReference type="EMBL" id="VIGX01000273">
    <property type="protein sequence ID" value="TWS20342.1"/>
    <property type="molecule type" value="Genomic_DNA"/>
</dbReference>
<feature type="non-terminal residue" evidence="7">
    <location>
        <position position="178"/>
    </location>
</feature>
<accession>A0A5C5RCJ8</accession>
<sequence>EQGGFSTYRVARADQIRVLPDGLSTRHGAVAEPLGVAFHAVHRAGDLHGQRVLVNGVGPIGSLCVAAAKFAGAAEVWASDIAPPSLEIASRMGADQVVNRAEGQDLPEDVDVVIEASGAPRTLGDLFLSVRKGGRVVQVGNTPAGEVPSALGQLVTREIEYIGSFRFVDEITDAVRAM</sequence>
<organism evidence="7 8">
    <name type="scientific">Tsukamurella conjunctivitidis</name>
    <dbReference type="NCBI Taxonomy" id="2592068"/>
    <lineage>
        <taxon>Bacteria</taxon>
        <taxon>Bacillati</taxon>
        <taxon>Actinomycetota</taxon>
        <taxon>Actinomycetes</taxon>
        <taxon>Mycobacteriales</taxon>
        <taxon>Tsukamurellaceae</taxon>
        <taxon>Tsukamurella</taxon>
    </lineage>
</organism>
<keyword evidence="3" id="KW-0479">Metal-binding</keyword>
<dbReference type="PANTHER" id="PTHR43161:SF9">
    <property type="entry name" value="SORBITOL DEHYDROGENASE"/>
    <property type="match status" value="1"/>
</dbReference>
<dbReference type="PANTHER" id="PTHR43161">
    <property type="entry name" value="SORBITOL DEHYDROGENASE"/>
    <property type="match status" value="1"/>
</dbReference>
<dbReference type="Proteomes" id="UP000319375">
    <property type="component" value="Unassembled WGS sequence"/>
</dbReference>
<dbReference type="Gene3D" id="3.40.50.720">
    <property type="entry name" value="NAD(P)-binding Rossmann-like Domain"/>
    <property type="match status" value="1"/>
</dbReference>
<keyword evidence="4" id="KW-0862">Zinc</keyword>
<dbReference type="GO" id="GO:0046872">
    <property type="term" value="F:metal ion binding"/>
    <property type="evidence" value="ECO:0007669"/>
    <property type="project" value="UniProtKB-KW"/>
</dbReference>
<dbReference type="InterPro" id="IPR036291">
    <property type="entry name" value="NAD(P)-bd_dom_sf"/>
</dbReference>
<evidence type="ECO:0000256" key="3">
    <source>
        <dbReference type="ARBA" id="ARBA00022723"/>
    </source>
</evidence>
<evidence type="ECO:0000256" key="2">
    <source>
        <dbReference type="ARBA" id="ARBA00008072"/>
    </source>
</evidence>
<evidence type="ECO:0000313" key="8">
    <source>
        <dbReference type="Proteomes" id="UP000319375"/>
    </source>
</evidence>
<dbReference type="AlphaFoldDB" id="A0A5C5RCJ8"/>
<dbReference type="OrthoDB" id="9797931at2"/>
<keyword evidence="5" id="KW-0560">Oxidoreductase</keyword>
<dbReference type="InterPro" id="IPR013149">
    <property type="entry name" value="ADH-like_C"/>
</dbReference>
<gene>
    <name evidence="7" type="ORF">FK530_25370</name>
</gene>
<dbReference type="Gene3D" id="3.90.180.10">
    <property type="entry name" value="Medium-chain alcohol dehydrogenases, catalytic domain"/>
    <property type="match status" value="1"/>
</dbReference>
<feature type="non-terminal residue" evidence="7">
    <location>
        <position position="1"/>
    </location>
</feature>
<dbReference type="GO" id="GO:0016491">
    <property type="term" value="F:oxidoreductase activity"/>
    <property type="evidence" value="ECO:0007669"/>
    <property type="project" value="UniProtKB-KW"/>
</dbReference>
<evidence type="ECO:0000256" key="5">
    <source>
        <dbReference type="ARBA" id="ARBA00023002"/>
    </source>
</evidence>
<dbReference type="Pfam" id="PF00107">
    <property type="entry name" value="ADH_zinc_N"/>
    <property type="match status" value="1"/>
</dbReference>
<evidence type="ECO:0000256" key="4">
    <source>
        <dbReference type="ARBA" id="ARBA00022833"/>
    </source>
</evidence>
<proteinExistence type="inferred from homology"/>
<feature type="domain" description="Alcohol dehydrogenase-like C-terminal" evidence="6">
    <location>
        <begin position="59"/>
        <end position="175"/>
    </location>
</feature>
<comment type="cofactor">
    <cofactor evidence="1">
        <name>Zn(2+)</name>
        <dbReference type="ChEBI" id="CHEBI:29105"/>
    </cofactor>
</comment>